<sequence>MPQDLFLILRQTDQLAKMGISPLFVDVVP</sequence>
<proteinExistence type="predicted"/>
<name>A3ZVH8_9BACT</name>
<reference evidence="1 2" key="1">
    <citation type="submission" date="2006-02" db="EMBL/GenBank/DDBJ databases">
        <authorList>
            <person name="Amann R."/>
            <person name="Ferriera S."/>
            <person name="Johnson J."/>
            <person name="Kravitz S."/>
            <person name="Halpern A."/>
            <person name="Remington K."/>
            <person name="Beeson K."/>
            <person name="Tran B."/>
            <person name="Rogers Y.-H."/>
            <person name="Friedman R."/>
            <person name="Venter J.C."/>
        </authorList>
    </citation>
    <scope>NUCLEOTIDE SEQUENCE [LARGE SCALE GENOMIC DNA]</scope>
    <source>
        <strain evidence="1 2">DSM 3645</strain>
    </source>
</reference>
<accession>A3ZVH8</accession>
<dbReference type="Proteomes" id="UP000004358">
    <property type="component" value="Unassembled WGS sequence"/>
</dbReference>
<dbReference type="AlphaFoldDB" id="A3ZVH8"/>
<gene>
    <name evidence="1" type="ORF">DSM3645_02573</name>
</gene>
<dbReference type="HOGENOM" id="CLU_3408811_0_0_0"/>
<organism evidence="1 2">
    <name type="scientific">Blastopirellula marina DSM 3645</name>
    <dbReference type="NCBI Taxonomy" id="314230"/>
    <lineage>
        <taxon>Bacteria</taxon>
        <taxon>Pseudomonadati</taxon>
        <taxon>Planctomycetota</taxon>
        <taxon>Planctomycetia</taxon>
        <taxon>Pirellulales</taxon>
        <taxon>Pirellulaceae</taxon>
        <taxon>Blastopirellula</taxon>
    </lineage>
</organism>
<protein>
    <submittedName>
        <fullName evidence="1">Uncharacterized protein</fullName>
    </submittedName>
</protein>
<dbReference type="EMBL" id="AANZ01000014">
    <property type="protein sequence ID" value="EAQ79324.1"/>
    <property type="molecule type" value="Genomic_DNA"/>
</dbReference>
<evidence type="ECO:0000313" key="1">
    <source>
        <dbReference type="EMBL" id="EAQ79324.1"/>
    </source>
</evidence>
<comment type="caution">
    <text evidence="1">The sequence shown here is derived from an EMBL/GenBank/DDBJ whole genome shotgun (WGS) entry which is preliminary data.</text>
</comment>
<evidence type="ECO:0000313" key="2">
    <source>
        <dbReference type="Proteomes" id="UP000004358"/>
    </source>
</evidence>
<dbReference type="STRING" id="314230.DSM3645_02573"/>